<accession>A0ACD1IQT0</accession>
<gene>
    <name evidence="1" type="ORF">BO79DRAFT_272294</name>
</gene>
<name>A0ACD1IQT0_9EURO</name>
<dbReference type="Proteomes" id="UP000249748">
    <property type="component" value="Unassembled WGS sequence"/>
</dbReference>
<sequence length="1732" mass="193739">MATTNSPASAPLDPRPVFFFDIDNCLYSKGCNIHDEMQKLINQFFIKHLSLNADDAHMLHMKYYKEYGLAIEGLTRHHKIDPLEFNREVDDALPLDDILKPDPKLRQLLEDIDRSKVRMWLLTNAYVTHAKRVVKLLQVDDMFEGITYCDYGNLPLVCKPSQAMYERAEKEAGASSTSECYFVDDSGLNCTHAAARGWAVAHLVEPGIPLPHVPASQYMIRSLEELRTCFPDLFKSKQEMCTASWVSRCHEDYERYYHSDFDGFLSWVQAHTLKLMNAHIVHKQPCTSRVLRLRTGELPRTDTINKTTTSHSPPSSTTGQSCTGAFYRPECFNMADLSPGHVVTLTDGRQATVRFVGSTQFAAGDWIGVELDEPTGKNDGSVQGERYFDCEPGFGMFVRPTAIAAIVEQPARPTKPAAPKGNATTTPASRSRAQSGVTPGNTGLKRPTSLSSATAKRHSAGASSPTSALRGAAQRLSTKSPTKSPTKPASTPLSNRSSASSTPRPSAVAPKTRTSISSKTSMGPPAPPSATTRASRPSISAPASRTGRPSVQGTASAPSGLTKRPVLRPTGSNKASEEAESVASPQSEELETSSHDVEEEGADDADPAPKAPKPTPSSLRTATSQRPQPTPSHRQSLSGNVVARELDELKTKLRVMEKKRADDREKLKTLEQLQSERDKFEGIIQKLQAKYQPQQLEINELRKKLKDSEARLEEVERLQAEHDSLMEMATLDREMAEETADAFKHEVETLRLRVEELELEAEVLREENEELGQVMSPEEKSSHGWLQMEKTNERLREALLRLRDMTQQQEAELRDQVKELQQDLEEYTAIKSKYEKTKQKLLVAENNVEHLKQQLETALGAEEMIEELADKNMRYQEDINELKAAIEDLEALKEINDELEYNHIETEKQLQEEIDYKDGLFTEQSRRLAQQDEVIEDLEYTLVRFRELVSTLQGDLEDMRASQQISEAEATDLSTRSRAMMDLNLKLQASVSKAQTKTIDIELNRMEAEEAAQHLSITKLYLPEYYESERNAVLALLRFKRVSFKATLMTSTFREKVSEQASVSTPLEDLFIANEVMEKLLYIASLCDRFVNYITNCSSEGFESIKGALFEMEPVERTLNFWLEALKKNDVNMKKCAVELQRSIALLSHLTETLLPSSLETFADELCMRSMLAQAYTDHAASAISRLKSLFQSKLVVPEGGDEEHTFLYNKMEGLVSQARGLKVAMGKINRSLEDLRSRSLALSQDVVGPFKQAEEAAKDLSDLTRQIGENIVFLIIDESRTQPLSLEEALNTMSQISTLYAQPSETGSESSDTMFLIGNRLRSLGGLLEELDSITSDLSITTEFERRPSPWTVRSAELKSNKTISPDADEEIRRLKNEIHEASTALGVKDQAIEEQAIKVELVESRMREASKKASMVKDLEAELEKIRTRETELTSTVEKQRKDLEALEAERDEIKSRLDKVKRISGTTGATTTEGIAVDAGVSLATMRENEALRAEVESLQAAVRYLREENRRANMLDPFSVQRSADLYSWLDIPLTSAPTTTTTPTTEKLHQTAHESREVFTHLLKLTKDSNICDLKSTLTSSNSTNTRTGWRPSKTKLRYQVLRQRENFSRWAEWRDEIISHEREQDRVAAAKKDRLAREQDRDRARGHMPRNSAYGANFPQGLGHGMMGRAWQILGMEHEGRKAAAGAGAVSPSAIGVAISDETLRGEGGVDVDVDGDGEAALASFD</sequence>
<evidence type="ECO:0000313" key="2">
    <source>
        <dbReference type="Proteomes" id="UP000249748"/>
    </source>
</evidence>
<reference evidence="1" key="1">
    <citation type="submission" date="2018-02" db="EMBL/GenBank/DDBJ databases">
        <title>The genomes of Aspergillus section Nigri reveals drivers in fungal speciation.</title>
        <authorList>
            <consortium name="DOE Joint Genome Institute"/>
            <person name="Vesth T.C."/>
            <person name="Nybo J."/>
            <person name="Theobald S."/>
            <person name="Brandl J."/>
            <person name="Frisvad J.C."/>
            <person name="Nielsen K.F."/>
            <person name="Lyhne E.K."/>
            <person name="Kogle M.E."/>
            <person name="Kuo A."/>
            <person name="Riley R."/>
            <person name="Clum A."/>
            <person name="Nolan M."/>
            <person name="Lipzen A."/>
            <person name="Salamov A."/>
            <person name="Henrissat B."/>
            <person name="Wiebenga A."/>
            <person name="De vries R.P."/>
            <person name="Grigoriev I.V."/>
            <person name="Mortensen U.H."/>
            <person name="Andersen M.R."/>
            <person name="Baker S.E."/>
        </authorList>
    </citation>
    <scope>NUCLEOTIDE SEQUENCE</scope>
    <source>
        <strain evidence="1">CBS 115574</strain>
    </source>
</reference>
<protein>
    <submittedName>
        <fullName evidence="1">Uncharacterized protein</fullName>
    </submittedName>
</protein>
<keyword evidence="2" id="KW-1185">Reference proteome</keyword>
<evidence type="ECO:0000313" key="1">
    <source>
        <dbReference type="EMBL" id="RAK92958.1"/>
    </source>
</evidence>
<organism evidence="1 2">
    <name type="scientific">Aspergillus costaricaensis CBS 115574</name>
    <dbReference type="NCBI Taxonomy" id="1448317"/>
    <lineage>
        <taxon>Eukaryota</taxon>
        <taxon>Fungi</taxon>
        <taxon>Dikarya</taxon>
        <taxon>Ascomycota</taxon>
        <taxon>Pezizomycotina</taxon>
        <taxon>Eurotiomycetes</taxon>
        <taxon>Eurotiomycetidae</taxon>
        <taxon>Eurotiales</taxon>
        <taxon>Aspergillaceae</taxon>
        <taxon>Aspergillus</taxon>
        <taxon>Aspergillus subgen. Circumdati</taxon>
    </lineage>
</organism>
<proteinExistence type="predicted"/>
<dbReference type="EMBL" id="KZ824537">
    <property type="protein sequence ID" value="RAK92958.1"/>
    <property type="molecule type" value="Genomic_DNA"/>
</dbReference>